<accession>A0ABX7WPW4</accession>
<feature type="chain" id="PRO_5045069186" evidence="2">
    <location>
        <begin position="22"/>
        <end position="131"/>
    </location>
</feature>
<name>A0ABX7WPW4_9GAMM</name>
<sequence>MKYLPTLLTLATLSISPTLLAGEADTAPTTNTTSVIAEENNNSALTELCNTYAEEDGLTESKKAAYLKECMSNMTDLSENMQEDLPVTSAETGEVLATPASEHLNSSPEKLVQNELVESPDPAAEQLTAEK</sequence>
<protein>
    <submittedName>
        <fullName evidence="3">Uncharacterized protein</fullName>
    </submittedName>
</protein>
<evidence type="ECO:0000313" key="3">
    <source>
        <dbReference type="EMBL" id="QTR45192.1"/>
    </source>
</evidence>
<gene>
    <name evidence="3" type="ORF">J9253_14430</name>
</gene>
<feature type="region of interest" description="Disordered" evidence="1">
    <location>
        <begin position="85"/>
        <end position="131"/>
    </location>
</feature>
<keyword evidence="2" id="KW-0732">Signal</keyword>
<keyword evidence="4" id="KW-1185">Reference proteome</keyword>
<dbReference type="RefSeq" id="WP_210221616.1">
    <property type="nucleotide sequence ID" value="NZ_CP072801.1"/>
</dbReference>
<dbReference type="Proteomes" id="UP000672039">
    <property type="component" value="Chromosome"/>
</dbReference>
<feature type="signal peptide" evidence="2">
    <location>
        <begin position="1"/>
        <end position="21"/>
    </location>
</feature>
<dbReference type="EMBL" id="CP072801">
    <property type="protein sequence ID" value="QTR45192.1"/>
    <property type="molecule type" value="Genomic_DNA"/>
</dbReference>
<reference evidence="3 4" key="1">
    <citation type="submission" date="2021-04" db="EMBL/GenBank/DDBJ databases">
        <title>Genomics, taxonomy and metabolism of representatives of sulfur bacteria of the genus Thiothrix: Thiothrix fructosivorans QT, Thiothrix unzii A1T and three new species, Thiothrix subterranea sp. nov., Thiothrix litoralis sp. nov. and 'Candidatus Thiothrix anitrata' sp. nov.</title>
        <authorList>
            <person name="Ravin N.V."/>
            <person name="Smolyakov D."/>
            <person name="Rudenko T.S."/>
            <person name="Mardanov A.V."/>
            <person name="Beletsky A.V."/>
            <person name="Markov N.D."/>
            <person name="Fomenkov A.I."/>
            <person name="Roberts R.J."/>
            <person name="Karnachuk O.V."/>
            <person name="Novikov A."/>
            <person name="Grabovich M.Y."/>
        </authorList>
    </citation>
    <scope>NUCLEOTIDE SEQUENCE [LARGE SCALE GENOMIC DNA]</scope>
    <source>
        <strain evidence="3 4">AS</strain>
    </source>
</reference>
<organism evidence="3 4">
    <name type="scientific">Thiothrix litoralis</name>
    <dbReference type="NCBI Taxonomy" id="2891210"/>
    <lineage>
        <taxon>Bacteria</taxon>
        <taxon>Pseudomonadati</taxon>
        <taxon>Pseudomonadota</taxon>
        <taxon>Gammaproteobacteria</taxon>
        <taxon>Thiotrichales</taxon>
        <taxon>Thiotrichaceae</taxon>
        <taxon>Thiothrix</taxon>
    </lineage>
</organism>
<evidence type="ECO:0000313" key="4">
    <source>
        <dbReference type="Proteomes" id="UP000672039"/>
    </source>
</evidence>
<evidence type="ECO:0000256" key="2">
    <source>
        <dbReference type="SAM" id="SignalP"/>
    </source>
</evidence>
<proteinExistence type="predicted"/>
<evidence type="ECO:0000256" key="1">
    <source>
        <dbReference type="SAM" id="MobiDB-lite"/>
    </source>
</evidence>